<gene>
    <name evidence="1" type="ORF">WS71_16895</name>
</gene>
<dbReference type="Proteomes" id="UP000067711">
    <property type="component" value="Chromosome 1"/>
</dbReference>
<evidence type="ECO:0000313" key="1">
    <source>
        <dbReference type="EMBL" id="AOJ09061.1"/>
    </source>
</evidence>
<accession>A0A1B4FZL7</accession>
<dbReference type="EMBL" id="CP013389">
    <property type="protein sequence ID" value="AOJ09061.1"/>
    <property type="molecule type" value="Genomic_DNA"/>
</dbReference>
<proteinExistence type="predicted"/>
<reference evidence="1 2" key="1">
    <citation type="submission" date="2015-12" db="EMBL/GenBank/DDBJ databases">
        <title>Diversity of Burkholderia near neighbor genomes.</title>
        <authorList>
            <person name="Sahl J."/>
            <person name="Wagner D."/>
            <person name="Keim P."/>
        </authorList>
    </citation>
    <scope>NUCLEOTIDE SEQUENCE [LARGE SCALE GENOMIC DNA]</scope>
    <source>
        <strain evidence="1 2">BDU8</strain>
    </source>
</reference>
<organism evidence="1 2">
    <name type="scientific">Burkholderia mayonis</name>
    <dbReference type="NCBI Taxonomy" id="1385591"/>
    <lineage>
        <taxon>Bacteria</taxon>
        <taxon>Pseudomonadati</taxon>
        <taxon>Pseudomonadota</taxon>
        <taxon>Betaproteobacteria</taxon>
        <taxon>Burkholderiales</taxon>
        <taxon>Burkholderiaceae</taxon>
        <taxon>Burkholderia</taxon>
        <taxon>pseudomallei group</taxon>
    </lineage>
</organism>
<dbReference type="AlphaFoldDB" id="A0A1B4FZL7"/>
<evidence type="ECO:0000313" key="2">
    <source>
        <dbReference type="Proteomes" id="UP000067711"/>
    </source>
</evidence>
<dbReference type="RefSeq" id="WP_066487037.1">
    <property type="nucleotide sequence ID" value="NZ_CP013389.1"/>
</dbReference>
<protein>
    <submittedName>
        <fullName evidence="1">Uncharacterized protein</fullName>
    </submittedName>
</protein>
<name>A0A1B4FZL7_9BURK</name>
<sequence length="340" mass="35425">MPDNHNHRVDAQGLSLGSLRTAAWLRHLLDHAERLASAAAASREAHIATAAYNTTLARSNASARRGPTADADLLSELLAALQGDGASADTARAATYGAFARTPTKRLLAIVDRYLPGSKAVFDGAYGMANACGFDDPEVGWAALESIELGIGHALAADGDVAEDAMRGLVRCDGPAAGRVIDRAIGCVWRADEKHIDAMAALAAFSATLATNAPITLAAYGGEHNGIAAAIRRERRDLASAEGLCAALAVCRLDRLTGAGSFWAYYLLAGVMIAAPDVVAAMAGRFHGGALNAWLDMILASPARTEIGGAGEAVLGRLAASMSFTSRRNPIVHTKRRSMR</sequence>